<accession>A0ABN2BVR1</accession>
<feature type="region of interest" description="Disordered" evidence="1">
    <location>
        <begin position="1"/>
        <end position="94"/>
    </location>
</feature>
<name>A0ABN2BVR1_9ACTN</name>
<dbReference type="EMBL" id="BAAAOR010000049">
    <property type="protein sequence ID" value="GAA1548142.1"/>
    <property type="molecule type" value="Genomic_DNA"/>
</dbReference>
<dbReference type="RefSeq" id="WP_141004244.1">
    <property type="nucleotide sequence ID" value="NZ_BAAAOR010000049.1"/>
</dbReference>
<evidence type="ECO:0000256" key="1">
    <source>
        <dbReference type="SAM" id="MobiDB-lite"/>
    </source>
</evidence>
<comment type="caution">
    <text evidence="2">The sequence shown here is derived from an EMBL/GenBank/DDBJ whole genome shotgun (WGS) entry which is preliminary data.</text>
</comment>
<proteinExistence type="predicted"/>
<sequence>MTEHEGTAADRQAAQQAREQEKKYDDSATAVSPDTQHPDPERAIDESPYDGESARGQSTTFEDPPKPRGSSDVDRGPHGDDNPRPAGHADEDRN</sequence>
<evidence type="ECO:0000313" key="2">
    <source>
        <dbReference type="EMBL" id="GAA1548142.1"/>
    </source>
</evidence>
<keyword evidence="3" id="KW-1185">Reference proteome</keyword>
<feature type="compositionally biased region" description="Basic and acidic residues" evidence="1">
    <location>
        <begin position="36"/>
        <end position="45"/>
    </location>
</feature>
<organism evidence="2 3">
    <name type="scientific">Nocardioides humi</name>
    <dbReference type="NCBI Taxonomy" id="449461"/>
    <lineage>
        <taxon>Bacteria</taxon>
        <taxon>Bacillati</taxon>
        <taxon>Actinomycetota</taxon>
        <taxon>Actinomycetes</taxon>
        <taxon>Propionibacteriales</taxon>
        <taxon>Nocardioidaceae</taxon>
        <taxon>Nocardioides</taxon>
    </lineage>
</organism>
<reference evidence="2 3" key="1">
    <citation type="journal article" date="2019" name="Int. J. Syst. Evol. Microbiol.">
        <title>The Global Catalogue of Microorganisms (GCM) 10K type strain sequencing project: providing services to taxonomists for standard genome sequencing and annotation.</title>
        <authorList>
            <consortium name="The Broad Institute Genomics Platform"/>
            <consortium name="The Broad Institute Genome Sequencing Center for Infectious Disease"/>
            <person name="Wu L."/>
            <person name="Ma J."/>
        </authorList>
    </citation>
    <scope>NUCLEOTIDE SEQUENCE [LARGE SCALE GENOMIC DNA]</scope>
    <source>
        <strain evidence="2 3">JCM 14942</strain>
    </source>
</reference>
<gene>
    <name evidence="2" type="ORF">GCM10009788_57720</name>
</gene>
<dbReference type="Proteomes" id="UP001500842">
    <property type="component" value="Unassembled WGS sequence"/>
</dbReference>
<feature type="compositionally biased region" description="Basic and acidic residues" evidence="1">
    <location>
        <begin position="63"/>
        <end position="94"/>
    </location>
</feature>
<protein>
    <submittedName>
        <fullName evidence="2">Uncharacterized protein</fullName>
    </submittedName>
</protein>
<evidence type="ECO:0000313" key="3">
    <source>
        <dbReference type="Proteomes" id="UP001500842"/>
    </source>
</evidence>